<dbReference type="OrthoDB" id="5296797at2"/>
<dbReference type="AlphaFoldDB" id="A0A6N8EG15"/>
<dbReference type="RefSeq" id="WP_155451720.1">
    <property type="nucleotide sequence ID" value="NZ_WNKT01000095.1"/>
</dbReference>
<protein>
    <submittedName>
        <fullName evidence="2">Uncharacterized protein</fullName>
    </submittedName>
</protein>
<dbReference type="EMBL" id="WNKT01000095">
    <property type="protein sequence ID" value="MTW23185.1"/>
    <property type="molecule type" value="Genomic_DNA"/>
</dbReference>
<reference evidence="2 3" key="1">
    <citation type="submission" date="2019-11" db="EMBL/GenBank/DDBJ databases">
        <title>Whole-genome sequence of the anaerobic purple sulfur bacterium Allochromatium palmeri DSM 15591.</title>
        <authorList>
            <person name="Kyndt J.A."/>
            <person name="Meyer T.E."/>
        </authorList>
    </citation>
    <scope>NUCLEOTIDE SEQUENCE [LARGE SCALE GENOMIC DNA]</scope>
    <source>
        <strain evidence="2 3">DSM 15591</strain>
    </source>
</reference>
<proteinExistence type="predicted"/>
<dbReference type="Proteomes" id="UP000434044">
    <property type="component" value="Unassembled WGS sequence"/>
</dbReference>
<evidence type="ECO:0000313" key="3">
    <source>
        <dbReference type="Proteomes" id="UP000434044"/>
    </source>
</evidence>
<evidence type="ECO:0000313" key="2">
    <source>
        <dbReference type="EMBL" id="MTW23185.1"/>
    </source>
</evidence>
<name>A0A6N8EG15_9GAMM</name>
<accession>A0A6N8EG15</accession>
<keyword evidence="1" id="KW-0472">Membrane</keyword>
<keyword evidence="3" id="KW-1185">Reference proteome</keyword>
<feature type="transmembrane region" description="Helical" evidence="1">
    <location>
        <begin position="28"/>
        <end position="54"/>
    </location>
</feature>
<organism evidence="2 3">
    <name type="scientific">Allochromatium palmeri</name>
    <dbReference type="NCBI Taxonomy" id="231048"/>
    <lineage>
        <taxon>Bacteria</taxon>
        <taxon>Pseudomonadati</taxon>
        <taxon>Pseudomonadota</taxon>
        <taxon>Gammaproteobacteria</taxon>
        <taxon>Chromatiales</taxon>
        <taxon>Chromatiaceae</taxon>
        <taxon>Allochromatium</taxon>
    </lineage>
</organism>
<gene>
    <name evidence="2" type="ORF">GJ668_19340</name>
</gene>
<keyword evidence="1" id="KW-0812">Transmembrane</keyword>
<evidence type="ECO:0000256" key="1">
    <source>
        <dbReference type="SAM" id="Phobius"/>
    </source>
</evidence>
<sequence>MSNEPNTRVTVVDIQMPFWSMVVFMVKAAIASIPAVFILTVIASVFMAILSALFGSGLR</sequence>
<comment type="caution">
    <text evidence="2">The sequence shown here is derived from an EMBL/GenBank/DDBJ whole genome shotgun (WGS) entry which is preliminary data.</text>
</comment>
<keyword evidence="1" id="KW-1133">Transmembrane helix</keyword>